<dbReference type="STRING" id="443156.SAMN04489867_1100"/>
<reference evidence="4" key="1">
    <citation type="submission" date="2016-10" db="EMBL/GenBank/DDBJ databases">
        <authorList>
            <person name="Varghese N."/>
            <person name="Submissions S."/>
        </authorList>
    </citation>
    <scope>NUCLEOTIDE SEQUENCE [LARGE SCALE GENOMIC DNA]</scope>
    <source>
        <strain evidence="4">DSM 22329</strain>
    </source>
</reference>
<keyword evidence="4" id="KW-1185">Reference proteome</keyword>
<feature type="region of interest" description="Disordered" evidence="1">
    <location>
        <begin position="81"/>
        <end position="100"/>
    </location>
</feature>
<dbReference type="RefSeq" id="WP_231961457.1">
    <property type="nucleotide sequence ID" value="NZ_LT629711.1"/>
</dbReference>
<proteinExistence type="predicted"/>
<dbReference type="SUPFAM" id="SSF55021">
    <property type="entry name" value="ACT-like"/>
    <property type="match status" value="1"/>
</dbReference>
<sequence length="100" mass="10655">MPDVTAQTLLVTISGEDRPGVTSTFFDAIADVGAEVLDLEQVVVRGHLTRATLLSAGESHERLRSVLISVGHDLDLKVKIKSGTGDSRRRRSGRAAVSTS</sequence>
<organism evidence="3 4">
    <name type="scientific">Pedococcus dokdonensis</name>
    <dbReference type="NCBI Taxonomy" id="443156"/>
    <lineage>
        <taxon>Bacteria</taxon>
        <taxon>Bacillati</taxon>
        <taxon>Actinomycetota</taxon>
        <taxon>Actinomycetes</taxon>
        <taxon>Micrococcales</taxon>
        <taxon>Intrasporangiaceae</taxon>
        <taxon>Pedococcus</taxon>
    </lineage>
</organism>
<dbReference type="Pfam" id="PF13740">
    <property type="entry name" value="ACT_6"/>
    <property type="match status" value="1"/>
</dbReference>
<dbReference type="Gene3D" id="3.30.70.260">
    <property type="match status" value="1"/>
</dbReference>
<dbReference type="InterPro" id="IPR045865">
    <property type="entry name" value="ACT-like_dom_sf"/>
</dbReference>
<gene>
    <name evidence="3" type="ORF">SAMN04489867_1100</name>
</gene>
<evidence type="ECO:0000313" key="3">
    <source>
        <dbReference type="EMBL" id="SDO98448.1"/>
    </source>
</evidence>
<accession>A0A1H0P134</accession>
<dbReference type="Proteomes" id="UP000199077">
    <property type="component" value="Chromosome I"/>
</dbReference>
<name>A0A1H0P134_9MICO</name>
<protein>
    <submittedName>
        <fullName evidence="3">ACT domain-containing protein, binds amino acids</fullName>
    </submittedName>
</protein>
<evidence type="ECO:0000259" key="2">
    <source>
        <dbReference type="PROSITE" id="PS51671"/>
    </source>
</evidence>
<evidence type="ECO:0000256" key="1">
    <source>
        <dbReference type="SAM" id="MobiDB-lite"/>
    </source>
</evidence>
<dbReference type="PROSITE" id="PS51671">
    <property type="entry name" value="ACT"/>
    <property type="match status" value="1"/>
</dbReference>
<dbReference type="EMBL" id="LT629711">
    <property type="protein sequence ID" value="SDO98448.1"/>
    <property type="molecule type" value="Genomic_DNA"/>
</dbReference>
<dbReference type="InterPro" id="IPR002912">
    <property type="entry name" value="ACT_dom"/>
</dbReference>
<dbReference type="AlphaFoldDB" id="A0A1H0P134"/>
<feature type="domain" description="ACT" evidence="2">
    <location>
        <begin position="10"/>
        <end position="83"/>
    </location>
</feature>
<evidence type="ECO:0000313" key="4">
    <source>
        <dbReference type="Proteomes" id="UP000199077"/>
    </source>
</evidence>